<organism evidence="2 3">
    <name type="scientific">Capronia epimyces CBS 606.96</name>
    <dbReference type="NCBI Taxonomy" id="1182542"/>
    <lineage>
        <taxon>Eukaryota</taxon>
        <taxon>Fungi</taxon>
        <taxon>Dikarya</taxon>
        <taxon>Ascomycota</taxon>
        <taxon>Pezizomycotina</taxon>
        <taxon>Eurotiomycetes</taxon>
        <taxon>Chaetothyriomycetidae</taxon>
        <taxon>Chaetothyriales</taxon>
        <taxon>Herpotrichiellaceae</taxon>
        <taxon>Capronia</taxon>
    </lineage>
</organism>
<dbReference type="SUPFAM" id="SSF48403">
    <property type="entry name" value="Ankyrin repeat"/>
    <property type="match status" value="1"/>
</dbReference>
<dbReference type="InterPro" id="IPR051616">
    <property type="entry name" value="Cul2-RING_E3_ligase_SR"/>
</dbReference>
<sequence length="487" mass="54468">MGFYKLPLDVIIPIIDDVLAHSTWSEGLQLRRVNRVFDREIQSAYFDRMSVAIHQGPLKWTTHVMTGQHLYRCLKGQMKSCRPKCALATNLQGAVGILAAVEEFWWDTEIPGRGTSAVSSTIRSADEEKNDRIYTLVALTALTFHNGVDFASLNRLTWYNDQVLPHGWAMMTAVMLDDRATVKALLAQKPDELESFHLADPLRMAVKQSNCEMARLLLANGACVNMYSIYYNPEMGYRMVLHDACVAGDTEMVHLLLEPQYRMQADGEEYEMAIRLTVEKLARDPGSLDVCEQIIRMLVLASMDDVRLPLLHYVVDRSIVNHTNELVLLAIELGFDVNKKGDNPQSPLVHAVNSGEFEITTTLIAHGARPTHEQDYDAVREACRFGRVDMLQLLLSKSITIDEYGHNLAGELLLIAAHSSRYREDVYLRLIQCFANNGLDLNAANWGFKALNISIDLNQPAVMGYLLANGVTPSDESVMTSVAPPGS</sequence>
<name>W9X9S5_9EURO</name>
<dbReference type="HOGENOM" id="CLU_560196_0_0_1"/>
<dbReference type="Gene3D" id="1.25.40.20">
    <property type="entry name" value="Ankyrin repeat-containing domain"/>
    <property type="match status" value="2"/>
</dbReference>
<proteinExistence type="predicted"/>
<evidence type="ECO:0000313" key="2">
    <source>
        <dbReference type="EMBL" id="EXJ76963.1"/>
    </source>
</evidence>
<reference evidence="2 3" key="1">
    <citation type="submission" date="2013-03" db="EMBL/GenBank/DDBJ databases">
        <title>The Genome Sequence of Capronia epimyces CBS 606.96.</title>
        <authorList>
            <consortium name="The Broad Institute Genomics Platform"/>
            <person name="Cuomo C."/>
            <person name="de Hoog S."/>
            <person name="Gorbushina A."/>
            <person name="Walker B."/>
            <person name="Young S.K."/>
            <person name="Zeng Q."/>
            <person name="Gargeya S."/>
            <person name="Fitzgerald M."/>
            <person name="Haas B."/>
            <person name="Abouelleil A."/>
            <person name="Allen A.W."/>
            <person name="Alvarado L."/>
            <person name="Arachchi H.M."/>
            <person name="Berlin A.M."/>
            <person name="Chapman S.B."/>
            <person name="Gainer-Dewar J."/>
            <person name="Goldberg J."/>
            <person name="Griggs A."/>
            <person name="Gujja S."/>
            <person name="Hansen M."/>
            <person name="Howarth C."/>
            <person name="Imamovic A."/>
            <person name="Ireland A."/>
            <person name="Larimer J."/>
            <person name="McCowan C."/>
            <person name="Murphy C."/>
            <person name="Pearson M."/>
            <person name="Poon T.W."/>
            <person name="Priest M."/>
            <person name="Roberts A."/>
            <person name="Saif S."/>
            <person name="Shea T."/>
            <person name="Sisk P."/>
            <person name="Sykes S."/>
            <person name="Wortman J."/>
            <person name="Nusbaum C."/>
            <person name="Birren B."/>
        </authorList>
    </citation>
    <scope>NUCLEOTIDE SEQUENCE [LARGE SCALE GENOMIC DNA]</scope>
    <source>
        <strain evidence="2 3">CBS 606.96</strain>
    </source>
</reference>
<dbReference type="Pfam" id="PF12796">
    <property type="entry name" value="Ank_2"/>
    <property type="match status" value="1"/>
</dbReference>
<accession>W9X9S5</accession>
<dbReference type="PROSITE" id="PS50088">
    <property type="entry name" value="ANK_REPEAT"/>
    <property type="match status" value="1"/>
</dbReference>
<dbReference type="Proteomes" id="UP000019478">
    <property type="component" value="Unassembled WGS sequence"/>
</dbReference>
<dbReference type="RefSeq" id="XP_007738401.1">
    <property type="nucleotide sequence ID" value="XM_007740211.1"/>
</dbReference>
<keyword evidence="1" id="KW-0040">ANK repeat</keyword>
<dbReference type="SMART" id="SM00248">
    <property type="entry name" value="ANK"/>
    <property type="match status" value="5"/>
</dbReference>
<keyword evidence="3" id="KW-1185">Reference proteome</keyword>
<dbReference type="EMBL" id="AMGY01000011">
    <property type="protein sequence ID" value="EXJ76963.1"/>
    <property type="molecule type" value="Genomic_DNA"/>
</dbReference>
<comment type="caution">
    <text evidence="2">The sequence shown here is derived from an EMBL/GenBank/DDBJ whole genome shotgun (WGS) entry which is preliminary data.</text>
</comment>
<gene>
    <name evidence="2" type="ORF">A1O3_10120</name>
</gene>
<dbReference type="AlphaFoldDB" id="W9X9S5"/>
<protein>
    <submittedName>
        <fullName evidence="2">Uncharacterized protein</fullName>
    </submittedName>
</protein>
<dbReference type="PANTHER" id="PTHR46224">
    <property type="entry name" value="ANKYRIN REPEAT FAMILY PROTEIN"/>
    <property type="match status" value="1"/>
</dbReference>
<dbReference type="STRING" id="1182542.W9X9S5"/>
<feature type="repeat" description="ANK" evidence="1">
    <location>
        <begin position="197"/>
        <end position="229"/>
    </location>
</feature>
<evidence type="ECO:0000313" key="3">
    <source>
        <dbReference type="Proteomes" id="UP000019478"/>
    </source>
</evidence>
<dbReference type="GeneID" id="19174201"/>
<dbReference type="InterPro" id="IPR036770">
    <property type="entry name" value="Ankyrin_rpt-contain_sf"/>
</dbReference>
<dbReference type="InterPro" id="IPR002110">
    <property type="entry name" value="Ankyrin_rpt"/>
</dbReference>
<dbReference type="OrthoDB" id="4772757at2759"/>
<evidence type="ECO:0000256" key="1">
    <source>
        <dbReference type="PROSITE-ProRule" id="PRU00023"/>
    </source>
</evidence>